<protein>
    <submittedName>
        <fullName evidence="2">Uncharacterized protein</fullName>
    </submittedName>
</protein>
<dbReference type="GO" id="GO:0070007">
    <property type="term" value="F:glutamic-type endopeptidase activity"/>
    <property type="evidence" value="ECO:0007669"/>
    <property type="project" value="InterPro"/>
</dbReference>
<evidence type="ECO:0000313" key="2">
    <source>
        <dbReference type="EMBL" id="KAG6373090.1"/>
    </source>
</evidence>
<name>A0A8I2YJ70_9AGAM</name>
<proteinExistence type="predicted"/>
<evidence type="ECO:0000256" key="1">
    <source>
        <dbReference type="SAM" id="SignalP"/>
    </source>
</evidence>
<dbReference type="Pfam" id="PF01828">
    <property type="entry name" value="Peptidase_A4"/>
    <property type="match status" value="1"/>
</dbReference>
<feature type="chain" id="PRO_5034379607" evidence="1">
    <location>
        <begin position="20"/>
        <end position="254"/>
    </location>
</feature>
<sequence length="254" mass="27880">MRLNCALVSSFLFVSAALAGHHPEKQQPPFLNRVEKSIISTTVFPLRESAGVTWIAEPEEAIETAAGTFTVPSAEGDVGSFFVIMVGISTSDCNAITIGVGIIGQIFEDGVFYRGFAKGREMVLSPDPILAGNVIRASIEVESTTTAFVTLVNTDGGTPWSKLIYGDPQDTRCRQDVKWIITTRSGADTLPEFDTLVIKEMSVEVSKENEKTKIVPRRPNIITDNYVGHFRVETSIMFYRDHVIIIYIPPPPPS</sequence>
<gene>
    <name evidence="2" type="ORF">JVT61DRAFT_6689</name>
</gene>
<evidence type="ECO:0000313" key="3">
    <source>
        <dbReference type="Proteomes" id="UP000683000"/>
    </source>
</evidence>
<reference evidence="2" key="1">
    <citation type="submission" date="2021-03" db="EMBL/GenBank/DDBJ databases">
        <title>Evolutionary innovations through gain and loss of genes in the ectomycorrhizal Boletales.</title>
        <authorList>
            <person name="Wu G."/>
            <person name="Miyauchi S."/>
            <person name="Morin E."/>
            <person name="Yang Z.-L."/>
            <person name="Xu J."/>
            <person name="Martin F.M."/>
        </authorList>
    </citation>
    <scope>NUCLEOTIDE SEQUENCE</scope>
    <source>
        <strain evidence="2">BR01</strain>
    </source>
</reference>
<dbReference type="InterPro" id="IPR000250">
    <property type="entry name" value="Peptidase_G1"/>
</dbReference>
<organism evidence="2 3">
    <name type="scientific">Boletus reticuloceps</name>
    <dbReference type="NCBI Taxonomy" id="495285"/>
    <lineage>
        <taxon>Eukaryota</taxon>
        <taxon>Fungi</taxon>
        <taxon>Dikarya</taxon>
        <taxon>Basidiomycota</taxon>
        <taxon>Agaricomycotina</taxon>
        <taxon>Agaricomycetes</taxon>
        <taxon>Agaricomycetidae</taxon>
        <taxon>Boletales</taxon>
        <taxon>Boletineae</taxon>
        <taxon>Boletaceae</taxon>
        <taxon>Boletoideae</taxon>
        <taxon>Boletus</taxon>
    </lineage>
</organism>
<dbReference type="SUPFAM" id="SSF49899">
    <property type="entry name" value="Concanavalin A-like lectins/glucanases"/>
    <property type="match status" value="1"/>
</dbReference>
<dbReference type="InterPro" id="IPR038656">
    <property type="entry name" value="Peptidase_G1_sf"/>
</dbReference>
<dbReference type="Proteomes" id="UP000683000">
    <property type="component" value="Unassembled WGS sequence"/>
</dbReference>
<comment type="caution">
    <text evidence="2">The sequence shown here is derived from an EMBL/GenBank/DDBJ whole genome shotgun (WGS) entry which is preliminary data.</text>
</comment>
<dbReference type="InterPro" id="IPR013320">
    <property type="entry name" value="ConA-like_dom_sf"/>
</dbReference>
<dbReference type="AlphaFoldDB" id="A0A8I2YJ70"/>
<dbReference type="Gene3D" id="2.60.120.700">
    <property type="entry name" value="Peptidase G1"/>
    <property type="match status" value="1"/>
</dbReference>
<dbReference type="OrthoDB" id="2963740at2759"/>
<feature type="signal peptide" evidence="1">
    <location>
        <begin position="1"/>
        <end position="19"/>
    </location>
</feature>
<keyword evidence="3" id="KW-1185">Reference proteome</keyword>
<dbReference type="EMBL" id="JAGFBS010000023">
    <property type="protein sequence ID" value="KAG6373090.1"/>
    <property type="molecule type" value="Genomic_DNA"/>
</dbReference>
<keyword evidence="1" id="KW-0732">Signal</keyword>
<accession>A0A8I2YJ70</accession>
<dbReference type="GO" id="GO:0006508">
    <property type="term" value="P:proteolysis"/>
    <property type="evidence" value="ECO:0007669"/>
    <property type="project" value="InterPro"/>
</dbReference>